<dbReference type="PANTHER" id="PTHR31741">
    <property type="entry name" value="OS02G0726500 PROTEIN-RELATED"/>
    <property type="match status" value="1"/>
</dbReference>
<reference evidence="2" key="3">
    <citation type="submission" date="2015-04" db="UniProtKB">
        <authorList>
            <consortium name="EnsemblPlants"/>
        </authorList>
    </citation>
    <scope>IDENTIFICATION</scope>
    <source>
        <strain evidence="2">cv. Jemalong A17</strain>
    </source>
</reference>
<evidence type="ECO:0000313" key="1">
    <source>
        <dbReference type="EMBL" id="AES75518.1"/>
    </source>
</evidence>
<proteinExistence type="predicted"/>
<evidence type="ECO:0000313" key="3">
    <source>
        <dbReference type="Proteomes" id="UP000002051"/>
    </source>
</evidence>
<gene>
    <name evidence="1" type="ordered locus">MTR_6g046230</name>
</gene>
<sequence length="141" mass="15946">MDDETISRIITEISDLRETHHTENPQPLSEKSLSSLQTLLNHSQPLDPLYDAVSPSHLIPPIDTAMDSSPPPHSLLDGEALSRMKEGRWLEWRESGILPLIQKYKVVHLNRSGARLAKNGQSLEIQKLRCRVNFSALRFTS</sequence>
<dbReference type="GO" id="GO:0016757">
    <property type="term" value="F:glycosyltransferase activity"/>
    <property type="evidence" value="ECO:0007669"/>
    <property type="project" value="UniProtKB-KW"/>
</dbReference>
<name>G7KK74_MEDTR</name>
<reference evidence="1 3" key="1">
    <citation type="journal article" date="2011" name="Nature">
        <title>The Medicago genome provides insight into the evolution of rhizobial symbioses.</title>
        <authorList>
            <person name="Young N.D."/>
            <person name="Debelle F."/>
            <person name="Oldroyd G.E."/>
            <person name="Geurts R."/>
            <person name="Cannon S.B."/>
            <person name="Udvardi M.K."/>
            <person name="Benedito V.A."/>
            <person name="Mayer K.F."/>
            <person name="Gouzy J."/>
            <person name="Schoof H."/>
            <person name="Van de Peer Y."/>
            <person name="Proost S."/>
            <person name="Cook D.R."/>
            <person name="Meyers B.C."/>
            <person name="Spannagl M."/>
            <person name="Cheung F."/>
            <person name="De Mita S."/>
            <person name="Krishnakumar V."/>
            <person name="Gundlach H."/>
            <person name="Zhou S."/>
            <person name="Mudge J."/>
            <person name="Bharti A.K."/>
            <person name="Murray J.D."/>
            <person name="Naoumkina M.A."/>
            <person name="Rosen B."/>
            <person name="Silverstein K.A."/>
            <person name="Tang H."/>
            <person name="Rombauts S."/>
            <person name="Zhao P.X."/>
            <person name="Zhou P."/>
            <person name="Barbe V."/>
            <person name="Bardou P."/>
            <person name="Bechner M."/>
            <person name="Bellec A."/>
            <person name="Berger A."/>
            <person name="Berges H."/>
            <person name="Bidwell S."/>
            <person name="Bisseling T."/>
            <person name="Choisne N."/>
            <person name="Couloux A."/>
            <person name="Denny R."/>
            <person name="Deshpande S."/>
            <person name="Dai X."/>
            <person name="Doyle J.J."/>
            <person name="Dudez A.M."/>
            <person name="Farmer A.D."/>
            <person name="Fouteau S."/>
            <person name="Franken C."/>
            <person name="Gibelin C."/>
            <person name="Gish J."/>
            <person name="Goldstein S."/>
            <person name="Gonzalez A.J."/>
            <person name="Green P.J."/>
            <person name="Hallab A."/>
            <person name="Hartog M."/>
            <person name="Hua A."/>
            <person name="Humphray S.J."/>
            <person name="Jeong D.H."/>
            <person name="Jing Y."/>
            <person name="Jocker A."/>
            <person name="Kenton S.M."/>
            <person name="Kim D.J."/>
            <person name="Klee K."/>
            <person name="Lai H."/>
            <person name="Lang C."/>
            <person name="Lin S."/>
            <person name="Macmil S.L."/>
            <person name="Magdelenat G."/>
            <person name="Matthews L."/>
            <person name="McCorrison J."/>
            <person name="Monaghan E.L."/>
            <person name="Mun J.H."/>
            <person name="Najar F.Z."/>
            <person name="Nicholson C."/>
            <person name="Noirot C."/>
            <person name="O'Bleness M."/>
            <person name="Paule C.R."/>
            <person name="Poulain J."/>
            <person name="Prion F."/>
            <person name="Qin B."/>
            <person name="Qu C."/>
            <person name="Retzel E.F."/>
            <person name="Riddle C."/>
            <person name="Sallet E."/>
            <person name="Samain S."/>
            <person name="Samson N."/>
            <person name="Sanders I."/>
            <person name="Saurat O."/>
            <person name="Scarpelli C."/>
            <person name="Schiex T."/>
            <person name="Segurens B."/>
            <person name="Severin A.J."/>
            <person name="Sherrier D.J."/>
            <person name="Shi R."/>
            <person name="Sims S."/>
            <person name="Singer S.R."/>
            <person name="Sinharoy S."/>
            <person name="Sterck L."/>
            <person name="Viollet A."/>
            <person name="Wang B.B."/>
            <person name="Wang K."/>
            <person name="Wang M."/>
            <person name="Wang X."/>
            <person name="Warfsmann J."/>
            <person name="Weissenbach J."/>
            <person name="White D.D."/>
            <person name="White J.D."/>
            <person name="Wiley G.B."/>
            <person name="Wincker P."/>
            <person name="Xing Y."/>
            <person name="Yang L."/>
            <person name="Yao Z."/>
            <person name="Ying F."/>
            <person name="Zhai J."/>
            <person name="Zhou L."/>
            <person name="Zuber A."/>
            <person name="Denarie J."/>
            <person name="Dixon R.A."/>
            <person name="May G.D."/>
            <person name="Schwartz D.C."/>
            <person name="Rogers J."/>
            <person name="Quetier F."/>
            <person name="Town C.D."/>
            <person name="Roe B.A."/>
        </authorList>
    </citation>
    <scope>NUCLEOTIDE SEQUENCE [LARGE SCALE GENOMIC DNA]</scope>
    <source>
        <strain evidence="1">A17</strain>
        <strain evidence="2 3">cv. Jemalong A17</strain>
    </source>
</reference>
<evidence type="ECO:0000313" key="2">
    <source>
        <dbReference type="EnsemblPlants" id="AES75518"/>
    </source>
</evidence>
<dbReference type="EnsemblPlants" id="AES75518">
    <property type="protein sequence ID" value="AES75518"/>
    <property type="gene ID" value="MTR_6g046230"/>
</dbReference>
<dbReference type="PaxDb" id="3880-AES75518"/>
<dbReference type="PANTHER" id="PTHR31741:SF3">
    <property type="entry name" value="O-FUCOSYLTRANSFERASE FAMILY PROTEIN"/>
    <property type="match status" value="1"/>
</dbReference>
<dbReference type="GO" id="GO:0006004">
    <property type="term" value="P:fucose metabolic process"/>
    <property type="evidence" value="ECO:0007669"/>
    <property type="project" value="UniProtKB-KW"/>
</dbReference>
<protein>
    <submittedName>
        <fullName evidence="1 2">Uncharacterized protein</fullName>
    </submittedName>
</protein>
<dbReference type="AlphaFoldDB" id="G7KK74"/>
<dbReference type="Proteomes" id="UP000002051">
    <property type="component" value="Chromosome 6"/>
</dbReference>
<keyword evidence="3" id="KW-1185">Reference proteome</keyword>
<reference evidence="1 3" key="2">
    <citation type="journal article" date="2014" name="BMC Genomics">
        <title>An improved genome release (version Mt4.0) for the model legume Medicago truncatula.</title>
        <authorList>
            <person name="Tang H."/>
            <person name="Krishnakumar V."/>
            <person name="Bidwell S."/>
            <person name="Rosen B."/>
            <person name="Chan A."/>
            <person name="Zhou S."/>
            <person name="Gentzbittel L."/>
            <person name="Childs K.L."/>
            <person name="Yandell M."/>
            <person name="Gundlach H."/>
            <person name="Mayer K.F."/>
            <person name="Schwartz D.C."/>
            <person name="Town C.D."/>
        </authorList>
    </citation>
    <scope>GENOME REANNOTATION</scope>
    <source>
        <strain evidence="2 3">cv. Jemalong A17</strain>
    </source>
</reference>
<accession>G7KK74</accession>
<dbReference type="STRING" id="3880.G7KK74"/>
<organism evidence="1 3">
    <name type="scientific">Medicago truncatula</name>
    <name type="common">Barrel medic</name>
    <name type="synonym">Medicago tribuloides</name>
    <dbReference type="NCBI Taxonomy" id="3880"/>
    <lineage>
        <taxon>Eukaryota</taxon>
        <taxon>Viridiplantae</taxon>
        <taxon>Streptophyta</taxon>
        <taxon>Embryophyta</taxon>
        <taxon>Tracheophyta</taxon>
        <taxon>Spermatophyta</taxon>
        <taxon>Magnoliopsida</taxon>
        <taxon>eudicotyledons</taxon>
        <taxon>Gunneridae</taxon>
        <taxon>Pentapetalae</taxon>
        <taxon>rosids</taxon>
        <taxon>fabids</taxon>
        <taxon>Fabales</taxon>
        <taxon>Fabaceae</taxon>
        <taxon>Papilionoideae</taxon>
        <taxon>50 kb inversion clade</taxon>
        <taxon>NPAAA clade</taxon>
        <taxon>Hologalegina</taxon>
        <taxon>IRL clade</taxon>
        <taxon>Trifolieae</taxon>
        <taxon>Medicago</taxon>
    </lineage>
</organism>
<dbReference type="HOGENOM" id="CLU_1828203_0_0_1"/>
<dbReference type="EMBL" id="CM001222">
    <property type="protein sequence ID" value="AES75518.1"/>
    <property type="molecule type" value="Genomic_DNA"/>
</dbReference>
<dbReference type="GO" id="GO:0016020">
    <property type="term" value="C:membrane"/>
    <property type="evidence" value="ECO:0007669"/>
    <property type="project" value="UniProtKB-SubCell"/>
</dbReference>